<organism evidence="6 7">
    <name type="scientific">SAR92 clade bacterium H455</name>
    <dbReference type="NCBI Taxonomy" id="2974818"/>
    <lineage>
        <taxon>Bacteria</taxon>
        <taxon>Pseudomonadati</taxon>
        <taxon>Pseudomonadota</taxon>
        <taxon>Gammaproteobacteria</taxon>
        <taxon>Cellvibrionales</taxon>
        <taxon>Porticoccaceae</taxon>
        <taxon>SAR92 clade</taxon>
    </lineage>
</organism>
<keyword evidence="2" id="KW-0808">Transferase</keyword>
<keyword evidence="4" id="KW-1133">Transmembrane helix</keyword>
<evidence type="ECO:0000256" key="1">
    <source>
        <dbReference type="ARBA" id="ARBA00005189"/>
    </source>
</evidence>
<accession>A0ABY5TQ03</accession>
<protein>
    <submittedName>
        <fullName evidence="6">1-acyl-sn-glycerol-3-phosphate acyltransferase</fullName>
    </submittedName>
</protein>
<dbReference type="Pfam" id="PF01553">
    <property type="entry name" value="Acyltransferase"/>
    <property type="match status" value="1"/>
</dbReference>
<dbReference type="PANTHER" id="PTHR10434:SF40">
    <property type="entry name" value="1-ACYL-SN-GLYCEROL-3-PHOSPHATE ACYLTRANSFERASE"/>
    <property type="match status" value="1"/>
</dbReference>
<reference evidence="6" key="1">
    <citation type="submission" date="2022-08" db="EMBL/GenBank/DDBJ databases">
        <title>Catabolic pathway analysis in culturable SAR92 clade bacteria reveals their overlooked roles in DMSP degradation in coastal seas.</title>
        <authorList>
            <person name="He X."/>
            <person name="Zhang X."/>
            <person name="Zhang Y."/>
        </authorList>
    </citation>
    <scope>NUCLEOTIDE SEQUENCE</scope>
    <source>
        <strain evidence="6">H455</strain>
    </source>
</reference>
<dbReference type="GO" id="GO:0016746">
    <property type="term" value="F:acyltransferase activity"/>
    <property type="evidence" value="ECO:0007669"/>
    <property type="project" value="UniProtKB-KW"/>
</dbReference>
<dbReference type="SMART" id="SM00563">
    <property type="entry name" value="PlsC"/>
    <property type="match status" value="1"/>
</dbReference>
<feature type="transmembrane region" description="Helical" evidence="4">
    <location>
        <begin position="17"/>
        <end position="40"/>
    </location>
</feature>
<keyword evidence="4" id="KW-0812">Transmembrane</keyword>
<sequence length="240" mass="26668">MGSINGMVKIWQGVRAFVFYIGLVVLVLLMLLALCLVGFLPFRYRQLCVTSGNRVIMLWLRLTCGVKIRVRGLDNIPTKACVVLSNHQSTWETFFLQNLFVPASVILKRELLWIPFFGWGLYFMRAIAIKRSNPAGAIRQVLKQGKQRLAQGINVVIFPEGTRVRTPELGNFMTSGAALAKSAGVQLLPVRHDAGHCWPAASWLKTPGTINLVIGPPIDTAQGTPRELTETARQWIDSAL</sequence>
<feature type="domain" description="Phospholipid/glycerol acyltransferase" evidence="5">
    <location>
        <begin position="81"/>
        <end position="195"/>
    </location>
</feature>
<evidence type="ECO:0000313" key="7">
    <source>
        <dbReference type="Proteomes" id="UP001059934"/>
    </source>
</evidence>
<keyword evidence="4" id="KW-0472">Membrane</keyword>
<evidence type="ECO:0000313" key="6">
    <source>
        <dbReference type="EMBL" id="UVW35181.1"/>
    </source>
</evidence>
<evidence type="ECO:0000259" key="5">
    <source>
        <dbReference type="SMART" id="SM00563"/>
    </source>
</evidence>
<evidence type="ECO:0000256" key="3">
    <source>
        <dbReference type="ARBA" id="ARBA00023315"/>
    </source>
</evidence>
<comment type="pathway">
    <text evidence="1">Lipid metabolism.</text>
</comment>
<dbReference type="PANTHER" id="PTHR10434">
    <property type="entry name" value="1-ACYL-SN-GLYCEROL-3-PHOSPHATE ACYLTRANSFERASE"/>
    <property type="match status" value="1"/>
</dbReference>
<keyword evidence="7" id="KW-1185">Reference proteome</keyword>
<name>A0ABY5TQ03_9GAMM</name>
<gene>
    <name evidence="6" type="ORF">NYF23_00905</name>
</gene>
<evidence type="ECO:0000256" key="2">
    <source>
        <dbReference type="ARBA" id="ARBA00022679"/>
    </source>
</evidence>
<evidence type="ECO:0000256" key="4">
    <source>
        <dbReference type="SAM" id="Phobius"/>
    </source>
</evidence>
<dbReference type="CDD" id="cd07989">
    <property type="entry name" value="LPLAT_AGPAT-like"/>
    <property type="match status" value="1"/>
</dbReference>
<keyword evidence="3 6" id="KW-0012">Acyltransferase</keyword>
<dbReference type="InterPro" id="IPR002123">
    <property type="entry name" value="Plipid/glycerol_acylTrfase"/>
</dbReference>
<dbReference type="Proteomes" id="UP001059934">
    <property type="component" value="Chromosome"/>
</dbReference>
<proteinExistence type="predicted"/>
<dbReference type="SUPFAM" id="SSF69593">
    <property type="entry name" value="Glycerol-3-phosphate (1)-acyltransferase"/>
    <property type="match status" value="1"/>
</dbReference>
<dbReference type="EMBL" id="CP103416">
    <property type="protein sequence ID" value="UVW35181.1"/>
    <property type="molecule type" value="Genomic_DNA"/>
</dbReference>